<evidence type="ECO:0000256" key="1">
    <source>
        <dbReference type="ARBA" id="ARBA00000085"/>
    </source>
</evidence>
<evidence type="ECO:0000259" key="7">
    <source>
        <dbReference type="PROSITE" id="PS50109"/>
    </source>
</evidence>
<keyword evidence="3" id="KW-0597">Phosphoprotein</keyword>
<dbReference type="Pfam" id="PF00512">
    <property type="entry name" value="HisKA"/>
    <property type="match status" value="1"/>
</dbReference>
<evidence type="ECO:0000313" key="8">
    <source>
        <dbReference type="EMBL" id="GFO93984.1"/>
    </source>
</evidence>
<evidence type="ECO:0000256" key="3">
    <source>
        <dbReference type="ARBA" id="ARBA00022553"/>
    </source>
</evidence>
<dbReference type="Proteomes" id="UP000660047">
    <property type="component" value="Unassembled WGS sequence"/>
</dbReference>
<feature type="domain" description="Histidine kinase" evidence="7">
    <location>
        <begin position="211"/>
        <end position="421"/>
    </location>
</feature>
<evidence type="ECO:0000256" key="4">
    <source>
        <dbReference type="ARBA" id="ARBA00022777"/>
    </source>
</evidence>
<evidence type="ECO:0000256" key="6">
    <source>
        <dbReference type="SAM" id="Phobius"/>
    </source>
</evidence>
<dbReference type="SUPFAM" id="SSF55874">
    <property type="entry name" value="ATPase domain of HSP90 chaperone/DNA topoisomerase II/histidine kinase"/>
    <property type="match status" value="1"/>
</dbReference>
<keyword evidence="4" id="KW-0418">Kinase</keyword>
<protein>
    <recommendedName>
        <fullName evidence="2">histidine kinase</fullName>
        <ecNumber evidence="2">2.7.13.3</ecNumber>
    </recommendedName>
</protein>
<name>A0AAI9K1L8_9FIRM</name>
<keyword evidence="5" id="KW-0902">Two-component regulatory system</keyword>
<dbReference type="Pfam" id="PF02518">
    <property type="entry name" value="HATPase_c"/>
    <property type="match status" value="1"/>
</dbReference>
<dbReference type="Gene3D" id="1.10.287.130">
    <property type="match status" value="1"/>
</dbReference>
<feature type="transmembrane region" description="Helical" evidence="6">
    <location>
        <begin position="137"/>
        <end position="156"/>
    </location>
</feature>
<dbReference type="SUPFAM" id="SSF47384">
    <property type="entry name" value="Homodimeric domain of signal transducing histidine kinase"/>
    <property type="match status" value="1"/>
</dbReference>
<gene>
    <name evidence="8" type="ORF">COEU31_10300</name>
</gene>
<dbReference type="Gene3D" id="3.30.565.10">
    <property type="entry name" value="Histidine kinase-like ATPase, C-terminal domain"/>
    <property type="match status" value="1"/>
</dbReference>
<dbReference type="InterPro" id="IPR003594">
    <property type="entry name" value="HATPase_dom"/>
</dbReference>
<dbReference type="AlphaFoldDB" id="A0AAI9K1L8"/>
<dbReference type="SMART" id="SM00387">
    <property type="entry name" value="HATPase_c"/>
    <property type="match status" value="1"/>
</dbReference>
<dbReference type="PANTHER" id="PTHR43547:SF2">
    <property type="entry name" value="HYBRID SIGNAL TRANSDUCTION HISTIDINE KINASE C"/>
    <property type="match status" value="1"/>
</dbReference>
<dbReference type="EC" id="2.7.13.3" evidence="2"/>
<comment type="catalytic activity">
    <reaction evidence="1">
        <text>ATP + protein L-histidine = ADP + protein N-phospho-L-histidine.</text>
        <dbReference type="EC" id="2.7.13.3"/>
    </reaction>
</comment>
<dbReference type="InterPro" id="IPR004358">
    <property type="entry name" value="Sig_transdc_His_kin-like_C"/>
</dbReference>
<keyword evidence="6" id="KW-1133">Transmembrane helix</keyword>
<keyword evidence="6" id="KW-0472">Membrane</keyword>
<evidence type="ECO:0000256" key="2">
    <source>
        <dbReference type="ARBA" id="ARBA00012438"/>
    </source>
</evidence>
<dbReference type="InterPro" id="IPR036890">
    <property type="entry name" value="HATPase_C_sf"/>
</dbReference>
<dbReference type="PANTHER" id="PTHR43547">
    <property type="entry name" value="TWO-COMPONENT HISTIDINE KINASE"/>
    <property type="match status" value="1"/>
</dbReference>
<reference evidence="8" key="1">
    <citation type="submission" date="2020-06" db="EMBL/GenBank/DDBJ databases">
        <title>Characterization of fructooligosaccharide metabolism and fructooligosaccharide-degrading enzymes in human commensal butyrate producers.</title>
        <authorList>
            <person name="Tanno H."/>
            <person name="Fujii T."/>
            <person name="Hirano K."/>
            <person name="Maeno S."/>
            <person name="Tonozuka T."/>
            <person name="Sakamoto M."/>
            <person name="Ohkuma M."/>
            <person name="Tochio T."/>
            <person name="Endo A."/>
        </authorList>
    </citation>
    <scope>NUCLEOTIDE SEQUENCE</scope>
    <source>
        <strain evidence="8">JCM 31265</strain>
    </source>
</reference>
<dbReference type="CDD" id="cd00082">
    <property type="entry name" value="HisKA"/>
    <property type="match status" value="1"/>
</dbReference>
<proteinExistence type="predicted"/>
<dbReference type="EMBL" id="BLYL01000004">
    <property type="protein sequence ID" value="GFO93984.1"/>
    <property type="molecule type" value="Genomic_DNA"/>
</dbReference>
<evidence type="ECO:0000256" key="5">
    <source>
        <dbReference type="ARBA" id="ARBA00023012"/>
    </source>
</evidence>
<dbReference type="PROSITE" id="PS50109">
    <property type="entry name" value="HIS_KIN"/>
    <property type="match status" value="1"/>
</dbReference>
<dbReference type="InterPro" id="IPR005467">
    <property type="entry name" value="His_kinase_dom"/>
</dbReference>
<accession>A0AAI9K1L8</accession>
<dbReference type="GO" id="GO:0000155">
    <property type="term" value="F:phosphorelay sensor kinase activity"/>
    <property type="evidence" value="ECO:0007669"/>
    <property type="project" value="InterPro"/>
</dbReference>
<comment type="caution">
    <text evidence="8">The sequence shown here is derived from an EMBL/GenBank/DDBJ whole genome shotgun (WGS) entry which is preliminary data.</text>
</comment>
<keyword evidence="4" id="KW-0808">Transferase</keyword>
<evidence type="ECO:0000313" key="9">
    <source>
        <dbReference type="Proteomes" id="UP000660047"/>
    </source>
</evidence>
<feature type="transmembrane region" description="Helical" evidence="6">
    <location>
        <begin position="12"/>
        <end position="33"/>
    </location>
</feature>
<dbReference type="InterPro" id="IPR003661">
    <property type="entry name" value="HisK_dim/P_dom"/>
</dbReference>
<dbReference type="InterPro" id="IPR036097">
    <property type="entry name" value="HisK_dim/P_sf"/>
</dbReference>
<keyword evidence="6" id="KW-0812">Transmembrane</keyword>
<feature type="transmembrane region" description="Helical" evidence="6">
    <location>
        <begin position="168"/>
        <end position="196"/>
    </location>
</feature>
<organism evidence="8 9">
    <name type="scientific">Coprococcus eutactus</name>
    <dbReference type="NCBI Taxonomy" id="33043"/>
    <lineage>
        <taxon>Bacteria</taxon>
        <taxon>Bacillati</taxon>
        <taxon>Bacillota</taxon>
        <taxon>Clostridia</taxon>
        <taxon>Lachnospirales</taxon>
        <taxon>Lachnospiraceae</taxon>
        <taxon>Coprococcus</taxon>
    </lineage>
</organism>
<dbReference type="PRINTS" id="PR00344">
    <property type="entry name" value="BCTRLSENSOR"/>
</dbReference>
<dbReference type="SMART" id="SM00388">
    <property type="entry name" value="HisKA"/>
    <property type="match status" value="1"/>
</dbReference>
<sequence>MIAQLKKRLSTFLSSVIAVILAAMSILLLHTVIKEYTNSTHVSYSRDVNLLYSYLEQVSILDIPILTEYSEKNLNIDVLRNSNTVMSTNSFAESAAVLEAASPYSQPMYWDDYYNAVNQGETNRRFYTVRYNHIDYWNSYSIINIGGTFYTIHTVFNNAVLSAYKTKIIILFLLITSAAIILLSIFSCIFTVRILVPVNKAYQKQDMFIAVASHELKTPITIIKSCLNGLSGSKPNETDNDYILTAQRECDRMTDMVNNLLTFADIKKSGRDNFDEVHPEDIIIDCYDRFEPIAIQKNVDLVVSIPDDPLPLFSMDRDRMLQCMSILVDNAISCTSKGAISMSVSMRDQRLCYQISDTGDGISDEDKPHIFETFYSGRNDHRTHFGLGLSIAKSIADLHSADLTVCDNIPHGSIFTLTFKL</sequence>
<dbReference type="RefSeq" id="WP_015533750.1">
    <property type="nucleotide sequence ID" value="NZ_BLYL01000004.1"/>
</dbReference>